<gene>
    <name evidence="1" type="ORF">DERF_000591</name>
</gene>
<comment type="caution">
    <text evidence="1">The sequence shown here is derived from an EMBL/GenBank/DDBJ whole genome shotgun (WGS) entry which is preliminary data.</text>
</comment>
<evidence type="ECO:0000313" key="2">
    <source>
        <dbReference type="Proteomes" id="UP000790347"/>
    </source>
</evidence>
<reference evidence="1" key="1">
    <citation type="submission" date="2013-05" db="EMBL/GenBank/DDBJ databases">
        <authorList>
            <person name="Yim A.K.Y."/>
            <person name="Chan T.F."/>
            <person name="Ji K.M."/>
            <person name="Liu X.Y."/>
            <person name="Zhou J.W."/>
            <person name="Li R.Q."/>
            <person name="Yang K.Y."/>
            <person name="Li J."/>
            <person name="Li M."/>
            <person name="Law P.T.W."/>
            <person name="Wu Y.L."/>
            <person name="Cai Z.L."/>
            <person name="Qin H."/>
            <person name="Bao Y."/>
            <person name="Leung R.K.K."/>
            <person name="Ng P.K.S."/>
            <person name="Zou J."/>
            <person name="Zhong X.J."/>
            <person name="Ran P.X."/>
            <person name="Zhong N.S."/>
            <person name="Liu Z.G."/>
            <person name="Tsui S.K.W."/>
        </authorList>
    </citation>
    <scope>NUCLEOTIDE SEQUENCE</scope>
    <source>
        <strain evidence="1">Derf</strain>
        <tissue evidence="1">Whole organism</tissue>
    </source>
</reference>
<evidence type="ECO:0000313" key="1">
    <source>
        <dbReference type="EMBL" id="KAH9526509.1"/>
    </source>
</evidence>
<dbReference type="EMBL" id="ASGP02000001">
    <property type="protein sequence ID" value="KAH9526509.1"/>
    <property type="molecule type" value="Genomic_DNA"/>
</dbReference>
<name>A0A922L8G7_DERFA</name>
<organism evidence="1 2">
    <name type="scientific">Dermatophagoides farinae</name>
    <name type="common">American house dust mite</name>
    <dbReference type="NCBI Taxonomy" id="6954"/>
    <lineage>
        <taxon>Eukaryota</taxon>
        <taxon>Metazoa</taxon>
        <taxon>Ecdysozoa</taxon>
        <taxon>Arthropoda</taxon>
        <taxon>Chelicerata</taxon>
        <taxon>Arachnida</taxon>
        <taxon>Acari</taxon>
        <taxon>Acariformes</taxon>
        <taxon>Sarcoptiformes</taxon>
        <taxon>Astigmata</taxon>
        <taxon>Psoroptidia</taxon>
        <taxon>Analgoidea</taxon>
        <taxon>Pyroglyphidae</taxon>
        <taxon>Dermatophagoidinae</taxon>
        <taxon>Dermatophagoides</taxon>
    </lineage>
</organism>
<dbReference type="AlphaFoldDB" id="A0A922L8G7"/>
<accession>A0A922L8G7</accession>
<reference evidence="1" key="2">
    <citation type="journal article" date="2022" name="Res Sq">
        <title>Comparative Genomics Reveals Insights into the Divergent Evolution of Astigmatic Mites and Household Pest Adaptations.</title>
        <authorList>
            <person name="Xiong Q."/>
            <person name="Wan A.T.-Y."/>
            <person name="Liu X.-Y."/>
            <person name="Fung C.S.-H."/>
            <person name="Xiao X."/>
            <person name="Malainual N."/>
            <person name="Hou J."/>
            <person name="Wang L."/>
            <person name="Wang M."/>
            <person name="Yang K."/>
            <person name="Cui Y."/>
            <person name="Leung E."/>
            <person name="Nong W."/>
            <person name="Shin S.-K."/>
            <person name="Au S."/>
            <person name="Jeong K.Y."/>
            <person name="Chew F.T."/>
            <person name="Hui J."/>
            <person name="Leung T.F."/>
            <person name="Tungtrongchitr A."/>
            <person name="Zhong N."/>
            <person name="Liu Z."/>
            <person name="Tsui S."/>
        </authorList>
    </citation>
    <scope>NUCLEOTIDE SEQUENCE</scope>
    <source>
        <strain evidence="1">Derf</strain>
        <tissue evidence="1">Whole organism</tissue>
    </source>
</reference>
<proteinExistence type="predicted"/>
<protein>
    <submittedName>
        <fullName evidence="1">Uncharacterized protein</fullName>
    </submittedName>
</protein>
<dbReference type="Proteomes" id="UP000790347">
    <property type="component" value="Unassembled WGS sequence"/>
</dbReference>
<keyword evidence="2" id="KW-1185">Reference proteome</keyword>
<sequence length="93" mass="11030">MLSNVTVVIERCFPCCCMWFRFRFPSNDQQRVGQLNFEQEKQNKHTFFNKQHHQYFKDVITSPPPSHNNDQVIAITFTHLSKLKLSTITNVNE</sequence>